<evidence type="ECO:0000256" key="1">
    <source>
        <dbReference type="ARBA" id="ARBA00005568"/>
    </source>
</evidence>
<reference evidence="5 6" key="1">
    <citation type="submission" date="2020-08" db="EMBL/GenBank/DDBJ databases">
        <title>Genomic Encyclopedia of Type Strains, Phase IV (KMG-IV): sequencing the most valuable type-strain genomes for metagenomic binning, comparative biology and taxonomic classification.</title>
        <authorList>
            <person name="Goeker M."/>
        </authorList>
    </citation>
    <scope>NUCLEOTIDE SEQUENCE [LARGE SCALE GENOMIC DNA]</scope>
    <source>
        <strain evidence="5 6">DSM 12251</strain>
    </source>
</reference>
<feature type="domain" description="HpcH/HpaI aldolase/citrate lyase" evidence="4">
    <location>
        <begin position="23"/>
        <end position="236"/>
    </location>
</feature>
<evidence type="ECO:0000313" key="5">
    <source>
        <dbReference type="EMBL" id="MBB5040231.1"/>
    </source>
</evidence>
<comment type="similarity">
    <text evidence="1">Belongs to the HpcH/HpaI aldolase family.</text>
</comment>
<dbReference type="AlphaFoldDB" id="A0A7W7YPZ0"/>
<protein>
    <submittedName>
        <fullName evidence="5">4-hydroxy-2-oxoheptanedioate aldolase</fullName>
        <ecNumber evidence="5">4.1.2.52</ecNumber>
    </submittedName>
</protein>
<gene>
    <name evidence="5" type="ORF">HNQ64_004512</name>
</gene>
<keyword evidence="6" id="KW-1185">Reference proteome</keyword>
<dbReference type="SUPFAM" id="SSF51621">
    <property type="entry name" value="Phosphoenolpyruvate/pyruvate domain"/>
    <property type="match status" value="1"/>
</dbReference>
<dbReference type="GO" id="GO:0016832">
    <property type="term" value="F:aldehyde-lyase activity"/>
    <property type="evidence" value="ECO:0007669"/>
    <property type="project" value="TreeGrafter"/>
</dbReference>
<keyword evidence="3 5" id="KW-0456">Lyase</keyword>
<evidence type="ECO:0000256" key="2">
    <source>
        <dbReference type="ARBA" id="ARBA00022723"/>
    </source>
</evidence>
<dbReference type="InterPro" id="IPR050251">
    <property type="entry name" value="HpcH-HpaI_aldolase"/>
</dbReference>
<dbReference type="Gene3D" id="3.20.20.60">
    <property type="entry name" value="Phosphoenolpyruvate-binding domains"/>
    <property type="match status" value="1"/>
</dbReference>
<evidence type="ECO:0000313" key="6">
    <source>
        <dbReference type="Proteomes" id="UP000534294"/>
    </source>
</evidence>
<dbReference type="Pfam" id="PF03328">
    <property type="entry name" value="HpcH_HpaI"/>
    <property type="match status" value="1"/>
</dbReference>
<evidence type="ECO:0000256" key="3">
    <source>
        <dbReference type="ARBA" id="ARBA00023239"/>
    </source>
</evidence>
<proteinExistence type="inferred from homology"/>
<dbReference type="GO" id="GO:0005737">
    <property type="term" value="C:cytoplasm"/>
    <property type="evidence" value="ECO:0007669"/>
    <property type="project" value="TreeGrafter"/>
</dbReference>
<dbReference type="InterPro" id="IPR040442">
    <property type="entry name" value="Pyrv_kinase-like_dom_sf"/>
</dbReference>
<comment type="caution">
    <text evidence="5">The sequence shown here is derived from an EMBL/GenBank/DDBJ whole genome shotgun (WGS) entry which is preliminary data.</text>
</comment>
<organism evidence="5 6">
    <name type="scientific">Prosthecobacter dejongeii</name>
    <dbReference type="NCBI Taxonomy" id="48465"/>
    <lineage>
        <taxon>Bacteria</taxon>
        <taxon>Pseudomonadati</taxon>
        <taxon>Verrucomicrobiota</taxon>
        <taxon>Verrucomicrobiia</taxon>
        <taxon>Verrucomicrobiales</taxon>
        <taxon>Verrucomicrobiaceae</taxon>
        <taxon>Prosthecobacter</taxon>
    </lineage>
</organism>
<dbReference type="GO" id="GO:0046872">
    <property type="term" value="F:metal ion binding"/>
    <property type="evidence" value="ECO:0007669"/>
    <property type="project" value="UniProtKB-KW"/>
</dbReference>
<dbReference type="InterPro" id="IPR015813">
    <property type="entry name" value="Pyrv/PenolPyrv_kinase-like_dom"/>
</dbReference>
<dbReference type="EMBL" id="JACHIF010000012">
    <property type="protein sequence ID" value="MBB5040231.1"/>
    <property type="molecule type" value="Genomic_DNA"/>
</dbReference>
<dbReference type="InterPro" id="IPR005000">
    <property type="entry name" value="Aldolase/citrate-lyase_domain"/>
</dbReference>
<evidence type="ECO:0000259" key="4">
    <source>
        <dbReference type="Pfam" id="PF03328"/>
    </source>
</evidence>
<name>A0A7W7YPZ0_9BACT</name>
<accession>A0A7W7YPZ0</accession>
<keyword evidence="2" id="KW-0479">Metal-binding</keyword>
<sequence>MRKSKIRQKLDAGQVARVCALGSNIPYYPQMAAHFGYDAIWVDGEHRVWDPREVTELVTRHHLADIDCLYRPPTVEKTGLSRLLEDGVAALMIPQVNDAERARQLVEATKFPPLGDRGLDGSGMDAGFWVQKSPDYIQQRNRETVLILQIETPKALENMAEIAALPGVDALFLGPGDLSLRLGCTASIRDPQIHDAVSRLAAVCKAAGKPWGMPVGNIEDAKTIVDMGCQILAMGNEFWAIHDHLKAHGEQLQNLLG</sequence>
<dbReference type="RefSeq" id="WP_184212776.1">
    <property type="nucleotide sequence ID" value="NZ_JACHIF010000012.1"/>
</dbReference>
<dbReference type="EC" id="4.1.2.52" evidence="5"/>
<dbReference type="PANTHER" id="PTHR30502:SF0">
    <property type="entry name" value="PHOSPHOENOLPYRUVATE CARBOXYLASE FAMILY PROTEIN"/>
    <property type="match status" value="1"/>
</dbReference>
<dbReference type="PANTHER" id="PTHR30502">
    <property type="entry name" value="2-KETO-3-DEOXY-L-RHAMNONATE ALDOLASE"/>
    <property type="match status" value="1"/>
</dbReference>
<dbReference type="Proteomes" id="UP000534294">
    <property type="component" value="Unassembled WGS sequence"/>
</dbReference>